<keyword evidence="2" id="KW-1185">Reference proteome</keyword>
<evidence type="ECO:0000313" key="1">
    <source>
        <dbReference type="EMBL" id="RQW62747.1"/>
    </source>
</evidence>
<dbReference type="Pfam" id="PF08856">
    <property type="entry name" value="DUF1826"/>
    <property type="match status" value="1"/>
</dbReference>
<dbReference type="EMBL" id="RJVQ01000005">
    <property type="protein sequence ID" value="RQW62747.1"/>
    <property type="molecule type" value="Genomic_DNA"/>
</dbReference>
<evidence type="ECO:0000313" key="2">
    <source>
        <dbReference type="Proteomes" id="UP000281112"/>
    </source>
</evidence>
<dbReference type="AlphaFoldDB" id="A0A3N9TET6"/>
<dbReference type="InterPro" id="IPR014955">
    <property type="entry name" value="DUF1826"/>
</dbReference>
<name>A0A3N9TET6_9VIBR</name>
<organism evidence="1 2">
    <name type="scientific">Vibrio viridaestus</name>
    <dbReference type="NCBI Taxonomy" id="2487322"/>
    <lineage>
        <taxon>Bacteria</taxon>
        <taxon>Pseudomonadati</taxon>
        <taxon>Pseudomonadota</taxon>
        <taxon>Gammaproteobacteria</taxon>
        <taxon>Vibrionales</taxon>
        <taxon>Vibrionaceae</taxon>
        <taxon>Vibrio</taxon>
    </lineage>
</organism>
<dbReference type="Proteomes" id="UP000281112">
    <property type="component" value="Unassembled WGS sequence"/>
</dbReference>
<proteinExistence type="predicted"/>
<comment type="caution">
    <text evidence="1">The sequence shown here is derived from an EMBL/GenBank/DDBJ whole genome shotgun (WGS) entry which is preliminary data.</text>
</comment>
<dbReference type="RefSeq" id="WP_124937740.1">
    <property type="nucleotide sequence ID" value="NZ_RJVQ01000005.1"/>
</dbReference>
<accession>A0A3N9TET6</accession>
<protein>
    <submittedName>
        <fullName evidence="1">DUF1826 domain-containing protein</fullName>
    </submittedName>
</protein>
<sequence>MMSTAQIQNERLTECTYDSYIRGESPLVLTRIYDERYNLAVWNRVLPSSFVDALDRDLKQGAQVKLAEAVSIEDVREIIGNKLEQFSASDVLVQHIYELVEMFSLLFDLKRVGLRLRTMDSAMCPRFHVDKVGCRLVTAFVGAGTEWLENRYVNRSLLGKPSITESDLFSGSSCSINNIDTGHVALLKGEQWAGNEGNGIVHRSPTVKPEQRRLLMTLDIID</sequence>
<gene>
    <name evidence="1" type="ORF">EES38_13555</name>
</gene>
<dbReference type="OrthoDB" id="5342505at2"/>
<reference evidence="1 2" key="1">
    <citation type="submission" date="2018-11" db="EMBL/GenBank/DDBJ databases">
        <title>Vibrio LJC006 sp. nov., isolated from seawater during the bloom of the enteromorpha.</title>
        <authorList>
            <person name="Liang J."/>
        </authorList>
    </citation>
    <scope>NUCLEOTIDE SEQUENCE [LARGE SCALE GENOMIC DNA]</scope>
    <source>
        <strain evidence="1 2">LJC006</strain>
    </source>
</reference>